<evidence type="ECO:0000256" key="6">
    <source>
        <dbReference type="PROSITE-ProRule" id="PRU10099"/>
    </source>
</evidence>
<reference evidence="11 12" key="1">
    <citation type="submission" date="2017-08" db="EMBL/GenBank/DDBJ databases">
        <title>Infants hospitalized years apart are colonized by the same room-sourced microbial strains.</title>
        <authorList>
            <person name="Brooks B."/>
            <person name="Olm M.R."/>
            <person name="Firek B.A."/>
            <person name="Baker R."/>
            <person name="Thomas B.C."/>
            <person name="Morowitz M.J."/>
            <person name="Banfield J.F."/>
        </authorList>
    </citation>
    <scope>NUCLEOTIDE SEQUENCE [LARGE SCALE GENOMIC DNA]</scope>
    <source>
        <strain evidence="11">S2_006_000_R1_57</strain>
    </source>
</reference>
<dbReference type="EMBL" id="QFOZ01000002">
    <property type="protein sequence ID" value="PZP89508.1"/>
    <property type="molecule type" value="Genomic_DNA"/>
</dbReference>
<dbReference type="InterPro" id="IPR040919">
    <property type="entry name" value="Asparaginase_C"/>
</dbReference>
<feature type="region of interest" description="Disordered" evidence="8">
    <location>
        <begin position="17"/>
        <end position="36"/>
    </location>
</feature>
<feature type="active site" evidence="7">
    <location>
        <position position="100"/>
    </location>
</feature>
<dbReference type="Gene3D" id="3.40.50.1170">
    <property type="entry name" value="L-asparaginase, N-terminal domain"/>
    <property type="match status" value="1"/>
</dbReference>
<dbReference type="Pfam" id="PF00710">
    <property type="entry name" value="Asparaginase"/>
    <property type="match status" value="1"/>
</dbReference>
<evidence type="ECO:0000256" key="8">
    <source>
        <dbReference type="SAM" id="MobiDB-lite"/>
    </source>
</evidence>
<dbReference type="PANTHER" id="PTHR11707:SF28">
    <property type="entry name" value="60 KDA LYSOPHOSPHOLIPASE"/>
    <property type="match status" value="1"/>
</dbReference>
<evidence type="ECO:0000256" key="1">
    <source>
        <dbReference type="ARBA" id="ARBA00010518"/>
    </source>
</evidence>
<evidence type="ECO:0000313" key="11">
    <source>
        <dbReference type="EMBL" id="PZP89508.1"/>
    </source>
</evidence>
<organism evidence="11 12">
    <name type="scientific">Lawsonella clevelandensis</name>
    <dbReference type="NCBI Taxonomy" id="1528099"/>
    <lineage>
        <taxon>Bacteria</taxon>
        <taxon>Bacillati</taxon>
        <taxon>Actinomycetota</taxon>
        <taxon>Actinomycetes</taxon>
        <taxon>Mycobacteriales</taxon>
        <taxon>Lawsonellaceae</taxon>
        <taxon>Lawsonella</taxon>
    </lineage>
</organism>
<evidence type="ECO:0000313" key="12">
    <source>
        <dbReference type="Proteomes" id="UP000248606"/>
    </source>
</evidence>
<feature type="binding site" evidence="5">
    <location>
        <begin position="100"/>
        <end position="101"/>
    </location>
    <ligand>
        <name>substrate</name>
    </ligand>
</feature>
<dbReference type="InterPro" id="IPR037152">
    <property type="entry name" value="L-asparaginase_N_sf"/>
</dbReference>
<feature type="domain" description="Asparaginase/glutaminase C-terminal" evidence="10">
    <location>
        <begin position="219"/>
        <end position="338"/>
    </location>
</feature>
<dbReference type="PROSITE" id="PS00917">
    <property type="entry name" value="ASN_GLN_ASE_2"/>
    <property type="match status" value="1"/>
</dbReference>
<comment type="catalytic activity">
    <reaction evidence="3">
        <text>L-asparagine + H2O = L-aspartate + NH4(+)</text>
        <dbReference type="Rhea" id="RHEA:21016"/>
        <dbReference type="ChEBI" id="CHEBI:15377"/>
        <dbReference type="ChEBI" id="CHEBI:28938"/>
        <dbReference type="ChEBI" id="CHEBI:29991"/>
        <dbReference type="ChEBI" id="CHEBI:58048"/>
        <dbReference type="EC" id="3.5.1.1"/>
    </reaction>
</comment>
<dbReference type="GO" id="GO:0004067">
    <property type="term" value="F:asparaginase activity"/>
    <property type="evidence" value="ECO:0007669"/>
    <property type="project" value="UniProtKB-UniRule"/>
</dbReference>
<feature type="domain" description="L-asparaginase N-terminal" evidence="9">
    <location>
        <begin position="5"/>
        <end position="188"/>
    </location>
</feature>
<protein>
    <recommendedName>
        <fullName evidence="2">asparaginase</fullName>
        <ecNumber evidence="2">3.5.1.1</ecNumber>
    </recommendedName>
</protein>
<evidence type="ECO:0000256" key="4">
    <source>
        <dbReference type="PIRSR" id="PIRSR001220-1"/>
    </source>
</evidence>
<evidence type="ECO:0000259" key="10">
    <source>
        <dbReference type="Pfam" id="PF17763"/>
    </source>
</evidence>
<proteinExistence type="inferred from homology"/>
<dbReference type="Gene3D" id="3.40.50.40">
    <property type="match status" value="1"/>
</dbReference>
<evidence type="ECO:0000259" key="9">
    <source>
        <dbReference type="Pfam" id="PF00710"/>
    </source>
</evidence>
<comment type="similarity">
    <text evidence="1">Belongs to the asparaginase 1 family.</text>
</comment>
<name>A0A2W5IDW5_9ACTN</name>
<dbReference type="PROSITE" id="PS00144">
    <property type="entry name" value="ASN_GLN_ASE_1"/>
    <property type="match status" value="1"/>
</dbReference>
<gene>
    <name evidence="11" type="ORF">DI579_03110</name>
</gene>
<dbReference type="GO" id="GO:0006520">
    <property type="term" value="P:amino acid metabolic process"/>
    <property type="evidence" value="ECO:0007669"/>
    <property type="project" value="InterPro"/>
</dbReference>
<evidence type="ECO:0000256" key="7">
    <source>
        <dbReference type="PROSITE-ProRule" id="PRU10100"/>
    </source>
</evidence>
<dbReference type="PROSITE" id="PS51732">
    <property type="entry name" value="ASN_GLN_ASE_3"/>
    <property type="match status" value="1"/>
</dbReference>
<dbReference type="RefSeq" id="WP_290598422.1">
    <property type="nucleotide sequence ID" value="NZ_CAKZIO010000002.1"/>
</dbReference>
<dbReference type="InterPro" id="IPR027473">
    <property type="entry name" value="L-asparaginase_C"/>
</dbReference>
<feature type="binding site" evidence="5">
    <location>
        <position position="68"/>
    </location>
    <ligand>
        <name>substrate</name>
    </ligand>
</feature>
<dbReference type="Proteomes" id="UP000248606">
    <property type="component" value="Unassembled WGS sequence"/>
</dbReference>
<sequence length="341" mass="35405">MTTANIVVLATGGTISSTASTTSHEHTNNGLSPSLSGEDLLRTLPSDHPFVVQKNATIHVNNVYHKDSSQLLPTDIDRLTDAVLTALDAGATGIVVVHGTDTLESTALWLQLVCPLAHYHCPLAITGATFAADSSTPDGPQNLADALSYVTNPQAESTVKIVFGGAILPAWGALKLATDQRTAFASVCPANATSTGLTELLVDMPIHPIPRLSVNTPLVRIVTVDFGDDGSLLRLACEPSGAVPVRAIIIEALGSGNLPAATATVLHELRTTYPEIIFVVTSRVPLGPVSALYGCTGGGADLAAAGIPLIKNLRAPQCRILLLALLQAGYSTAQIKNILHA</sequence>
<evidence type="ECO:0000256" key="3">
    <source>
        <dbReference type="ARBA" id="ARBA00049366"/>
    </source>
</evidence>
<dbReference type="InterPro" id="IPR020827">
    <property type="entry name" value="Asparaginase/glutaminase_AS1"/>
</dbReference>
<accession>A0A2W5IDW5</accession>
<dbReference type="InterPro" id="IPR027474">
    <property type="entry name" value="L-asparaginase_N"/>
</dbReference>
<dbReference type="PANTHER" id="PTHR11707">
    <property type="entry name" value="L-ASPARAGINASE"/>
    <property type="match status" value="1"/>
</dbReference>
<dbReference type="PIRSF" id="PIRSF500176">
    <property type="entry name" value="L_ASNase"/>
    <property type="match status" value="1"/>
</dbReference>
<dbReference type="SMART" id="SM00870">
    <property type="entry name" value="Asparaginase"/>
    <property type="match status" value="1"/>
</dbReference>
<dbReference type="EC" id="3.5.1.1" evidence="2"/>
<dbReference type="PIRSF" id="PIRSF001220">
    <property type="entry name" value="L-ASNase_gatD"/>
    <property type="match status" value="1"/>
</dbReference>
<evidence type="ECO:0000256" key="2">
    <source>
        <dbReference type="ARBA" id="ARBA00012920"/>
    </source>
</evidence>
<dbReference type="Pfam" id="PF17763">
    <property type="entry name" value="Asparaginase_C"/>
    <property type="match status" value="1"/>
</dbReference>
<dbReference type="SUPFAM" id="SSF53774">
    <property type="entry name" value="Glutaminase/Asparaginase"/>
    <property type="match status" value="1"/>
</dbReference>
<evidence type="ECO:0000256" key="5">
    <source>
        <dbReference type="PIRSR" id="PIRSR001220-2"/>
    </source>
</evidence>
<dbReference type="InterPro" id="IPR027475">
    <property type="entry name" value="Asparaginase/glutaminase_AS2"/>
</dbReference>
<comment type="caution">
    <text evidence="11">The sequence shown here is derived from an EMBL/GenBank/DDBJ whole genome shotgun (WGS) entry which is preliminary data.</text>
</comment>
<dbReference type="InterPro" id="IPR006034">
    <property type="entry name" value="Asparaginase/glutaminase-like"/>
</dbReference>
<feature type="active site" description="O-isoaspartyl threonine intermediate" evidence="4">
    <location>
        <position position="14"/>
    </location>
</feature>
<dbReference type="PRINTS" id="PR00139">
    <property type="entry name" value="ASNGLNASE"/>
</dbReference>
<dbReference type="AlphaFoldDB" id="A0A2W5IDW5"/>
<dbReference type="InterPro" id="IPR036152">
    <property type="entry name" value="Asp/glu_Ase-like_sf"/>
</dbReference>
<feature type="active site" evidence="6">
    <location>
        <position position="14"/>
    </location>
</feature>